<name>A0A8J4A1L0_9ACTN</name>
<organism evidence="1 2">
    <name type="scientific">Virgisporangium ochraceum</name>
    <dbReference type="NCBI Taxonomy" id="65505"/>
    <lineage>
        <taxon>Bacteria</taxon>
        <taxon>Bacillati</taxon>
        <taxon>Actinomycetota</taxon>
        <taxon>Actinomycetes</taxon>
        <taxon>Micromonosporales</taxon>
        <taxon>Micromonosporaceae</taxon>
        <taxon>Virgisporangium</taxon>
    </lineage>
</organism>
<sequence length="190" mass="20366">MGRVDRERMVGFGPKQVWLAVRDGTAAEVRAALRLRNLGPVGWRAGIDLAHLTDDRVALTPVVDGVGGSRWLLVVGRWLWTGPVSVEDLSASLGTEVHRYSTHRGLEQHEWERAVTGTLVRSFAYSGRSAEVQRWVGDPDPAETAIGISDPDADILVGESDVLRIAEAWSVDPSGLDGGPATGPLEAAAP</sequence>
<dbReference type="EMBL" id="BOPH01000106">
    <property type="protein sequence ID" value="GIJ72922.1"/>
    <property type="molecule type" value="Genomic_DNA"/>
</dbReference>
<evidence type="ECO:0000313" key="1">
    <source>
        <dbReference type="EMBL" id="GIJ72922.1"/>
    </source>
</evidence>
<comment type="caution">
    <text evidence="1">The sequence shown here is derived from an EMBL/GenBank/DDBJ whole genome shotgun (WGS) entry which is preliminary data.</text>
</comment>
<proteinExistence type="predicted"/>
<reference evidence="1" key="1">
    <citation type="submission" date="2021-01" db="EMBL/GenBank/DDBJ databases">
        <title>Whole genome shotgun sequence of Virgisporangium ochraceum NBRC 16418.</title>
        <authorList>
            <person name="Komaki H."/>
            <person name="Tamura T."/>
        </authorList>
    </citation>
    <scope>NUCLEOTIDE SEQUENCE</scope>
    <source>
        <strain evidence="1">NBRC 16418</strain>
    </source>
</reference>
<dbReference type="Proteomes" id="UP000635606">
    <property type="component" value="Unassembled WGS sequence"/>
</dbReference>
<evidence type="ECO:0000313" key="2">
    <source>
        <dbReference type="Proteomes" id="UP000635606"/>
    </source>
</evidence>
<accession>A0A8J4A1L0</accession>
<gene>
    <name evidence="1" type="ORF">Voc01_078390</name>
</gene>
<dbReference type="AlphaFoldDB" id="A0A8J4A1L0"/>
<keyword evidence="2" id="KW-1185">Reference proteome</keyword>
<protein>
    <submittedName>
        <fullName evidence="1">Uncharacterized protein</fullName>
    </submittedName>
</protein>